<dbReference type="EMBL" id="JBHUNP010000001">
    <property type="protein sequence ID" value="MFD2648152.1"/>
    <property type="molecule type" value="Genomic_DNA"/>
</dbReference>
<protein>
    <submittedName>
        <fullName evidence="2">Uncharacterized protein</fullName>
    </submittedName>
</protein>
<accession>A0ABW5QK79</accession>
<dbReference type="Proteomes" id="UP001597521">
    <property type="component" value="Unassembled WGS sequence"/>
</dbReference>
<name>A0ABW5QK79_9HYPH</name>
<dbReference type="RefSeq" id="WP_386833239.1">
    <property type="nucleotide sequence ID" value="NZ_JBHUNP010000001.1"/>
</dbReference>
<evidence type="ECO:0000313" key="3">
    <source>
        <dbReference type="Proteomes" id="UP001597521"/>
    </source>
</evidence>
<keyword evidence="1" id="KW-0472">Membrane</keyword>
<feature type="transmembrane region" description="Helical" evidence="1">
    <location>
        <begin position="12"/>
        <end position="35"/>
    </location>
</feature>
<keyword evidence="3" id="KW-1185">Reference proteome</keyword>
<evidence type="ECO:0000256" key="1">
    <source>
        <dbReference type="SAM" id="Phobius"/>
    </source>
</evidence>
<sequence length="230" mass="24804">MSSTAIFSRPAIRWGAYALAGLLFAAEAGVVWLMLNPDVPEDFRAYYIDRSTTCLNQPVPGTYAFGTVVDFTSDGREQAMPLRVCGWEGPAGDGTHAVGTSSRLRFRGDPQPGAHELVLDLAAISRDGDPQPQRVEVLIDGELTNTLDVALPEPQSFRLPVPDDVLADGTLELILRFPDAVQMGETDPDTRYRSVKLTRAGIVPAGQDAVEEQGRTAVWNDLARSGVHGG</sequence>
<evidence type="ECO:0000313" key="2">
    <source>
        <dbReference type="EMBL" id="MFD2648152.1"/>
    </source>
</evidence>
<gene>
    <name evidence="2" type="ORF">ACFSX5_10155</name>
</gene>
<keyword evidence="1" id="KW-0812">Transmembrane</keyword>
<reference evidence="3" key="1">
    <citation type="journal article" date="2019" name="Int. J. Syst. Evol. Microbiol.">
        <title>The Global Catalogue of Microorganisms (GCM) 10K type strain sequencing project: providing services to taxonomists for standard genome sequencing and annotation.</title>
        <authorList>
            <consortium name="The Broad Institute Genomics Platform"/>
            <consortium name="The Broad Institute Genome Sequencing Center for Infectious Disease"/>
            <person name="Wu L."/>
            <person name="Ma J."/>
        </authorList>
    </citation>
    <scope>NUCLEOTIDE SEQUENCE [LARGE SCALE GENOMIC DNA]</scope>
    <source>
        <strain evidence="3">CCM 7427</strain>
    </source>
</reference>
<comment type="caution">
    <text evidence="2">The sequence shown here is derived from an EMBL/GenBank/DDBJ whole genome shotgun (WGS) entry which is preliminary data.</text>
</comment>
<organism evidence="2 3">
    <name type="scientific">Devosia albogilva</name>
    <dbReference type="NCBI Taxonomy" id="429726"/>
    <lineage>
        <taxon>Bacteria</taxon>
        <taxon>Pseudomonadati</taxon>
        <taxon>Pseudomonadota</taxon>
        <taxon>Alphaproteobacteria</taxon>
        <taxon>Hyphomicrobiales</taxon>
        <taxon>Devosiaceae</taxon>
        <taxon>Devosia</taxon>
    </lineage>
</organism>
<keyword evidence="1" id="KW-1133">Transmembrane helix</keyword>
<proteinExistence type="predicted"/>